<accession>A0ABP8NGF2</accession>
<dbReference type="EMBL" id="BAABFA010000010">
    <property type="protein sequence ID" value="GAA4465375.1"/>
    <property type="molecule type" value="Genomic_DNA"/>
</dbReference>
<protein>
    <recommendedName>
        <fullName evidence="1">DUF6089 domain-containing protein</fullName>
    </recommendedName>
</protein>
<evidence type="ECO:0000313" key="2">
    <source>
        <dbReference type="EMBL" id="GAA4465375.1"/>
    </source>
</evidence>
<dbReference type="Pfam" id="PF19573">
    <property type="entry name" value="DUF6089"/>
    <property type="match status" value="1"/>
</dbReference>
<evidence type="ECO:0000313" key="3">
    <source>
        <dbReference type="Proteomes" id="UP001500067"/>
    </source>
</evidence>
<dbReference type="InterPro" id="IPR045743">
    <property type="entry name" value="DUF6089"/>
</dbReference>
<dbReference type="Proteomes" id="UP001500067">
    <property type="component" value="Unassembled WGS sequence"/>
</dbReference>
<sequence>MLALLPLCLRAQETHHEIGLGLGVANYYGDLQPKLFSSSGYRPHATVVYKFFMNPRIGLRAGVSIGQVTAADSLGKVPINVKRNLSFTSNLFEFHGGVEFNFLPVDVLRHKVTPYVFGGIGVFYFNPFAEDAGGNKHFLRPLSTEGQGLPMYPDRKQYSLVNMSFPFGGGFKFFIGKTIFVTPEVGFRYTNTDYLDDVSKSYVNMDTLFKYKGSLARSMSFRGNAVNNWDENNPNYGYQRGDSKANDWYWFTNITVTVYFRSFGNRRPYTKTRCPGFYR</sequence>
<gene>
    <name evidence="2" type="ORF">GCM10023093_17460</name>
</gene>
<evidence type="ECO:0000259" key="1">
    <source>
        <dbReference type="Pfam" id="PF19573"/>
    </source>
</evidence>
<name>A0ABP8NGF2_9BACT</name>
<keyword evidence="3" id="KW-1185">Reference proteome</keyword>
<reference evidence="3" key="1">
    <citation type="journal article" date="2019" name="Int. J. Syst. Evol. Microbiol.">
        <title>The Global Catalogue of Microorganisms (GCM) 10K type strain sequencing project: providing services to taxonomists for standard genome sequencing and annotation.</title>
        <authorList>
            <consortium name="The Broad Institute Genomics Platform"/>
            <consortium name="The Broad Institute Genome Sequencing Center for Infectious Disease"/>
            <person name="Wu L."/>
            <person name="Ma J."/>
        </authorList>
    </citation>
    <scope>NUCLEOTIDE SEQUENCE [LARGE SCALE GENOMIC DNA]</scope>
    <source>
        <strain evidence="3">JCM 32105</strain>
    </source>
</reference>
<organism evidence="2 3">
    <name type="scientific">Nemorincola caseinilytica</name>
    <dbReference type="NCBI Taxonomy" id="2054315"/>
    <lineage>
        <taxon>Bacteria</taxon>
        <taxon>Pseudomonadati</taxon>
        <taxon>Bacteroidota</taxon>
        <taxon>Chitinophagia</taxon>
        <taxon>Chitinophagales</taxon>
        <taxon>Chitinophagaceae</taxon>
        <taxon>Nemorincola</taxon>
    </lineage>
</organism>
<comment type="caution">
    <text evidence="2">The sequence shown here is derived from an EMBL/GenBank/DDBJ whole genome shotgun (WGS) entry which is preliminary data.</text>
</comment>
<feature type="domain" description="DUF6089" evidence="1">
    <location>
        <begin position="8"/>
        <end position="126"/>
    </location>
</feature>
<proteinExistence type="predicted"/>